<dbReference type="EMBL" id="OE000498">
    <property type="protein sequence ID" value="CAD7454067.1"/>
    <property type="molecule type" value="Genomic_DNA"/>
</dbReference>
<evidence type="ECO:0000259" key="10">
    <source>
        <dbReference type="Pfam" id="PF08492"/>
    </source>
</evidence>
<sequence length="833" mass="93652">MANTKDVTLSSIYSDLNRFGQNQEYEKALKAANKILQQRSDELKAFHCKIVCLIQLSRFQDALKAIVKEPKLSLDLVFEKAYCQYRLNQPQEALKTLDLVLTLSLKLKELKAQILYRLERFVSLINILMPTVIALIDLTMYEECFDVYRDIIKNSNDDYEEERETNLSAVIANMCHDDPFVDTRWSSEYNMLSRLHAVRKAVGAELANSENNIEVLTAVEWKQAAGIVEVLGPLADATKEISGDSYPTSSMVIPILHCLKSHLNVFITSKKDGVMFARSLDKALKSRFSFYDSDPIFCPSMLCDPRFRGVLIDDMVAVNTLAIEVKKLSDKSSLEPNNRDVPQLREHTYELSYNSACQLVGRGQYGEAERKLKATEKLCRDSIEEEDEGDIEDELGIIKVQLAYCLHMQGREKEAQLIYTAALKQKPDDIGLVAIASNNIIAINRDQNVFDSKKKIKSATLEGLEHKLTSRQRKNIAVNHCLLALYTNQADQCQQLCVRLIQQYPDMGAEATLIRAVQLAKDGKSRDAAVVLDKFAAQNPEHQMKMRLAAVQLLLSEGDRKESCRILQNLSEATFKPGIVSALVTLYLADGNSDAASKVLKDAVDWYRKNKVSTGDLSTMWRQAADFHLRSGEPAVAAKSLEELLRINPGDKKTLAQLVLAYAQIDPAKAQILSKQLPPLDLSQTIDVEALELSNWMMKSKVAKKAAAKVEPSPGSKPGTPGDELIQKKKSKRKRKGKLPKNCDLNSTPDPERWLPRHERTGYRRKKDRRNKDIGKGTQGTTTGTSDQFDITKMPSQQTKPSPNPNSPVPDVSGPRQQQRKIQQKKKKKSGKW</sequence>
<dbReference type="Pfam" id="PF17004">
    <property type="entry name" value="SRP_TPR_like"/>
    <property type="match status" value="1"/>
</dbReference>
<evidence type="ECO:0000256" key="5">
    <source>
        <dbReference type="ARBA" id="ARBA00022490"/>
    </source>
</evidence>
<evidence type="ECO:0000256" key="7">
    <source>
        <dbReference type="ARBA" id="ARBA00023135"/>
    </source>
</evidence>
<keyword evidence="5" id="KW-0963">Cytoplasm</keyword>
<dbReference type="GO" id="GO:0006614">
    <property type="term" value="P:SRP-dependent cotranslational protein targeting to membrane"/>
    <property type="evidence" value="ECO:0007669"/>
    <property type="project" value="InterPro"/>
</dbReference>
<dbReference type="InterPro" id="IPR011990">
    <property type="entry name" value="TPR-like_helical_dom_sf"/>
</dbReference>
<evidence type="ECO:0000313" key="11">
    <source>
        <dbReference type="EMBL" id="CAD7454067.1"/>
    </source>
</evidence>
<organism evidence="11">
    <name type="scientific">Timema tahoe</name>
    <dbReference type="NCBI Taxonomy" id="61484"/>
    <lineage>
        <taxon>Eukaryota</taxon>
        <taxon>Metazoa</taxon>
        <taxon>Ecdysozoa</taxon>
        <taxon>Arthropoda</taxon>
        <taxon>Hexapoda</taxon>
        <taxon>Insecta</taxon>
        <taxon>Pterygota</taxon>
        <taxon>Neoptera</taxon>
        <taxon>Polyneoptera</taxon>
        <taxon>Phasmatodea</taxon>
        <taxon>Timematodea</taxon>
        <taxon>Timematoidea</taxon>
        <taxon>Timematidae</taxon>
        <taxon>Timema</taxon>
    </lineage>
</organism>
<keyword evidence="6" id="KW-0256">Endoplasmic reticulum</keyword>
<dbReference type="InterPro" id="IPR012337">
    <property type="entry name" value="RNaseH-like_sf"/>
</dbReference>
<feature type="region of interest" description="Disordered" evidence="9">
    <location>
        <begin position="706"/>
        <end position="833"/>
    </location>
</feature>
<evidence type="ECO:0000256" key="6">
    <source>
        <dbReference type="ARBA" id="ARBA00022824"/>
    </source>
</evidence>
<dbReference type="SUPFAM" id="SSF48452">
    <property type="entry name" value="TPR-like"/>
    <property type="match status" value="1"/>
</dbReference>
<name>A0A7R9ID47_9NEOP</name>
<dbReference type="InterPro" id="IPR013699">
    <property type="entry name" value="Signal_recog_part_SRP72_RNA-bd"/>
</dbReference>
<accession>A0A7R9ID47</accession>
<dbReference type="InterPro" id="IPR031545">
    <property type="entry name" value="SRP72_TPR-like"/>
</dbReference>
<comment type="similarity">
    <text evidence="3">Belongs to the SRP72 family.</text>
</comment>
<keyword evidence="7" id="KW-0733">Signal recognition particle</keyword>
<comment type="subcellular location">
    <subcellularLocation>
        <location evidence="2">Cytoplasm</location>
    </subcellularLocation>
    <subcellularLocation>
        <location evidence="1">Endoplasmic reticulum</location>
    </subcellularLocation>
</comment>
<evidence type="ECO:0000256" key="3">
    <source>
        <dbReference type="ARBA" id="ARBA00007676"/>
    </source>
</evidence>
<evidence type="ECO:0000256" key="1">
    <source>
        <dbReference type="ARBA" id="ARBA00004240"/>
    </source>
</evidence>
<dbReference type="Pfam" id="PF08492">
    <property type="entry name" value="SRP72"/>
    <property type="match status" value="1"/>
</dbReference>
<evidence type="ECO:0000256" key="9">
    <source>
        <dbReference type="SAM" id="MobiDB-lite"/>
    </source>
</evidence>
<gene>
    <name evidence="11" type="ORF">TTEB3V08_LOCUS2184</name>
</gene>
<feature type="domain" description="Signal recognition particle SRP72 subunit RNA-binding" evidence="10">
    <location>
        <begin position="717"/>
        <end position="764"/>
    </location>
</feature>
<dbReference type="GO" id="GO:0005786">
    <property type="term" value="C:signal recognition particle, endoplasmic reticulum targeting"/>
    <property type="evidence" value="ECO:0007669"/>
    <property type="project" value="UniProtKB-KW"/>
</dbReference>
<dbReference type="AlphaFoldDB" id="A0A7R9ID47"/>
<dbReference type="GO" id="GO:0043022">
    <property type="term" value="F:ribosome binding"/>
    <property type="evidence" value="ECO:0007669"/>
    <property type="project" value="TreeGrafter"/>
</dbReference>
<evidence type="ECO:0000256" key="2">
    <source>
        <dbReference type="ARBA" id="ARBA00004496"/>
    </source>
</evidence>
<dbReference type="PANTHER" id="PTHR14094">
    <property type="entry name" value="SIGNAL RECOGNITION PARTICLE 72"/>
    <property type="match status" value="1"/>
</dbReference>
<evidence type="ECO:0000256" key="8">
    <source>
        <dbReference type="ARBA" id="ARBA00023274"/>
    </source>
</evidence>
<feature type="compositionally biased region" description="Polar residues" evidence="9">
    <location>
        <begin position="786"/>
        <end position="800"/>
    </location>
</feature>
<protein>
    <recommendedName>
        <fullName evidence="4">Signal recognition particle subunit SRP72</fullName>
    </recommendedName>
</protein>
<feature type="compositionally biased region" description="Basic and acidic residues" evidence="9">
    <location>
        <begin position="750"/>
        <end position="762"/>
    </location>
</feature>
<dbReference type="GO" id="GO:0008312">
    <property type="term" value="F:7S RNA binding"/>
    <property type="evidence" value="ECO:0007669"/>
    <property type="project" value="InterPro"/>
</dbReference>
<dbReference type="Gene3D" id="1.25.40.10">
    <property type="entry name" value="Tetratricopeptide repeat domain"/>
    <property type="match status" value="3"/>
</dbReference>
<dbReference type="GO" id="GO:0005783">
    <property type="term" value="C:endoplasmic reticulum"/>
    <property type="evidence" value="ECO:0007669"/>
    <property type="project" value="UniProtKB-SubCell"/>
</dbReference>
<feature type="compositionally biased region" description="Basic residues" evidence="9">
    <location>
        <begin position="728"/>
        <end position="739"/>
    </location>
</feature>
<dbReference type="InterPro" id="IPR026270">
    <property type="entry name" value="SRP72"/>
</dbReference>
<feature type="compositionally biased region" description="Basic residues" evidence="9">
    <location>
        <begin position="818"/>
        <end position="833"/>
    </location>
</feature>
<evidence type="ECO:0000256" key="4">
    <source>
        <dbReference type="ARBA" id="ARBA00018350"/>
    </source>
</evidence>
<dbReference type="PANTHER" id="PTHR14094:SF9">
    <property type="entry name" value="SIGNAL RECOGNITION PARTICLE SUBUNIT SRP72"/>
    <property type="match status" value="1"/>
</dbReference>
<keyword evidence="8" id="KW-0687">Ribonucleoprotein</keyword>
<proteinExistence type="inferred from homology"/>
<reference evidence="11" key="1">
    <citation type="submission" date="2020-11" db="EMBL/GenBank/DDBJ databases">
        <authorList>
            <person name="Tran Van P."/>
        </authorList>
    </citation>
    <scope>NUCLEOTIDE SEQUENCE</scope>
</reference>
<dbReference type="SUPFAM" id="SSF53098">
    <property type="entry name" value="Ribonuclease H-like"/>
    <property type="match status" value="1"/>
</dbReference>